<evidence type="ECO:0000256" key="3">
    <source>
        <dbReference type="ARBA" id="ARBA00020784"/>
    </source>
</evidence>
<organism evidence="8 9">
    <name type="scientific">Clostridium neuense</name>
    <dbReference type="NCBI Taxonomy" id="1728934"/>
    <lineage>
        <taxon>Bacteria</taxon>
        <taxon>Bacillati</taxon>
        <taxon>Bacillota</taxon>
        <taxon>Clostridia</taxon>
        <taxon>Eubacteriales</taxon>
        <taxon>Clostridiaceae</taxon>
        <taxon>Clostridium</taxon>
    </lineage>
</organism>
<dbReference type="InterPro" id="IPR002645">
    <property type="entry name" value="STAS_dom"/>
</dbReference>
<evidence type="ECO:0000256" key="5">
    <source>
        <dbReference type="ARBA" id="ARBA00022969"/>
    </source>
</evidence>
<dbReference type="Gene3D" id="3.30.750.24">
    <property type="entry name" value="STAS domain"/>
    <property type="match status" value="1"/>
</dbReference>
<gene>
    <name evidence="8" type="primary">spoIIAA</name>
    <name evidence="8" type="ORF">ACJDT4_15095</name>
</gene>
<dbReference type="NCBIfam" id="TIGR02886">
    <property type="entry name" value="spore_II_AA"/>
    <property type="match status" value="1"/>
</dbReference>
<accession>A0ABW8TH08</accession>
<dbReference type="RefSeq" id="WP_406788394.1">
    <property type="nucleotide sequence ID" value="NZ_JBJIAA010000012.1"/>
</dbReference>
<name>A0ABW8TH08_9CLOT</name>
<dbReference type="Pfam" id="PF01740">
    <property type="entry name" value="STAS"/>
    <property type="match status" value="1"/>
</dbReference>
<dbReference type="CDD" id="cd07043">
    <property type="entry name" value="STAS_anti-anti-sigma_factors"/>
    <property type="match status" value="1"/>
</dbReference>
<evidence type="ECO:0000256" key="4">
    <source>
        <dbReference type="ARBA" id="ARBA00022553"/>
    </source>
</evidence>
<keyword evidence="4" id="KW-0597">Phosphoprotein</keyword>
<protein>
    <recommendedName>
        <fullName evidence="3 6">Anti-sigma F factor antagonist</fullName>
    </recommendedName>
    <alternativeName>
        <fullName evidence="6">Stage II sporulation protein</fullName>
    </alternativeName>
</protein>
<proteinExistence type="inferred from homology"/>
<reference evidence="8 9" key="1">
    <citation type="submission" date="2024-11" db="EMBL/GenBank/DDBJ databases">
        <authorList>
            <person name="Heng Y.C."/>
            <person name="Lim A.C.H."/>
            <person name="Lee J.K.Y."/>
            <person name="Kittelmann S."/>
        </authorList>
    </citation>
    <scope>NUCLEOTIDE SEQUENCE [LARGE SCALE GENOMIC DNA]</scope>
    <source>
        <strain evidence="8 9">WILCCON 0114</strain>
    </source>
</reference>
<keyword evidence="5" id="KW-0749">Sporulation</keyword>
<dbReference type="PANTHER" id="PTHR33495:SF2">
    <property type="entry name" value="ANTI-SIGMA FACTOR ANTAGONIST TM_1081-RELATED"/>
    <property type="match status" value="1"/>
</dbReference>
<dbReference type="InterPro" id="IPR036513">
    <property type="entry name" value="STAS_dom_sf"/>
</dbReference>
<dbReference type="PROSITE" id="PS50801">
    <property type="entry name" value="STAS"/>
    <property type="match status" value="1"/>
</dbReference>
<dbReference type="InterPro" id="IPR014237">
    <property type="entry name" value="Anti-sigma_F_ant"/>
</dbReference>
<evidence type="ECO:0000256" key="6">
    <source>
        <dbReference type="RuleBase" id="RU003749"/>
    </source>
</evidence>
<dbReference type="SUPFAM" id="SSF52091">
    <property type="entry name" value="SpoIIaa-like"/>
    <property type="match status" value="1"/>
</dbReference>
<dbReference type="EMBL" id="JBJIAA010000012">
    <property type="protein sequence ID" value="MFL0251743.1"/>
    <property type="molecule type" value="Genomic_DNA"/>
</dbReference>
<feature type="domain" description="STAS" evidence="7">
    <location>
        <begin position="1"/>
        <end position="111"/>
    </location>
</feature>
<dbReference type="NCBIfam" id="TIGR00377">
    <property type="entry name" value="ant_ant_sig"/>
    <property type="match status" value="1"/>
</dbReference>
<evidence type="ECO:0000256" key="2">
    <source>
        <dbReference type="ARBA" id="ARBA00009013"/>
    </source>
</evidence>
<dbReference type="InterPro" id="IPR003658">
    <property type="entry name" value="Anti-sigma_ant"/>
</dbReference>
<evidence type="ECO:0000259" key="7">
    <source>
        <dbReference type="PROSITE" id="PS50801"/>
    </source>
</evidence>
<comment type="caution">
    <text evidence="8">The sequence shown here is derived from an EMBL/GenBank/DDBJ whole genome shotgun (WGS) entry which is preliminary data.</text>
</comment>
<dbReference type="Proteomes" id="UP001623592">
    <property type="component" value="Unassembled WGS sequence"/>
</dbReference>
<evidence type="ECO:0000256" key="1">
    <source>
        <dbReference type="ARBA" id="ARBA00001976"/>
    </source>
</evidence>
<keyword evidence="9" id="KW-1185">Reference proteome</keyword>
<evidence type="ECO:0000313" key="9">
    <source>
        <dbReference type="Proteomes" id="UP001623592"/>
    </source>
</evidence>
<comment type="function">
    <text evidence="1">In the phosphorylated form it could act as an anti-anti-sigma factor that counteracts SpoIIAB and thus releases sigma f from inhibition.</text>
</comment>
<dbReference type="PANTHER" id="PTHR33495">
    <property type="entry name" value="ANTI-SIGMA FACTOR ANTAGONIST TM_1081-RELATED-RELATED"/>
    <property type="match status" value="1"/>
</dbReference>
<sequence length="111" mass="12591">MNLEFEIKNDKLIATIIGELDHHSSDEIRNRIDDRIDRGGYKKVILDFSNVTFMDSSGIGVIIGRYKKLKLLNSNLCIANVNKSIKKVFELSGIFKIIEVYSSLKEAVESL</sequence>
<evidence type="ECO:0000313" key="8">
    <source>
        <dbReference type="EMBL" id="MFL0251743.1"/>
    </source>
</evidence>
<comment type="similarity">
    <text evidence="2 6">Belongs to the anti-sigma-factor antagonist family.</text>
</comment>